<keyword evidence="3" id="KW-1185">Reference proteome</keyword>
<evidence type="ECO:0000313" key="3">
    <source>
        <dbReference type="Proteomes" id="UP001055580"/>
    </source>
</evidence>
<proteinExistence type="predicted"/>
<keyword evidence="1" id="KW-0812">Transmembrane</keyword>
<reference evidence="2" key="1">
    <citation type="submission" date="2022-05" db="EMBL/GenBank/DDBJ databases">
        <title>Sphingomonas sp. strain RMG20 Genome sequencing and assembly.</title>
        <authorList>
            <person name="Kim I."/>
        </authorList>
    </citation>
    <scope>NUCLEOTIDE SEQUENCE</scope>
    <source>
        <strain evidence="2">RMG20</strain>
    </source>
</reference>
<evidence type="ECO:0000313" key="2">
    <source>
        <dbReference type="EMBL" id="URW76497.1"/>
    </source>
</evidence>
<dbReference type="Proteomes" id="UP001055580">
    <property type="component" value="Chromosome"/>
</dbReference>
<feature type="transmembrane region" description="Helical" evidence="1">
    <location>
        <begin position="20"/>
        <end position="42"/>
    </location>
</feature>
<keyword evidence="1" id="KW-0472">Membrane</keyword>
<sequence>MSTDTPQEKAEAAATRRRWITLAEVVGVAGVLIAALSLYLGWSDRREDAAARQAEQSRDARKATTARLVGTVERGGDRVALADPAQPAVASIDVTFPRALGIAAEQTIVPPRIEAGWIDDAVLKLTDGGADAVRGRMPVLVAATIAEGDRPAVDRAIYDVVFSTEGHTFGGRTLKLEGVVFRERVRGDATARLDALWAVEAKRLARAVRP</sequence>
<name>A0ABY4TY90_9SPHN</name>
<gene>
    <name evidence="2" type="ORF">M9980_04575</name>
</gene>
<evidence type="ECO:0000256" key="1">
    <source>
        <dbReference type="SAM" id="Phobius"/>
    </source>
</evidence>
<protein>
    <submittedName>
        <fullName evidence="2">Uncharacterized protein</fullName>
    </submittedName>
</protein>
<dbReference type="EMBL" id="CP098401">
    <property type="protein sequence ID" value="URW76497.1"/>
    <property type="molecule type" value="Genomic_DNA"/>
</dbReference>
<organism evidence="2 3">
    <name type="scientific">Sphingomonas donggukensis</name>
    <dbReference type="NCBI Taxonomy" id="2949093"/>
    <lineage>
        <taxon>Bacteria</taxon>
        <taxon>Pseudomonadati</taxon>
        <taxon>Pseudomonadota</taxon>
        <taxon>Alphaproteobacteria</taxon>
        <taxon>Sphingomonadales</taxon>
        <taxon>Sphingomonadaceae</taxon>
        <taxon>Sphingomonas</taxon>
    </lineage>
</organism>
<keyword evidence="1" id="KW-1133">Transmembrane helix</keyword>
<accession>A0ABY4TY90</accession>
<dbReference type="RefSeq" id="WP_250753866.1">
    <property type="nucleotide sequence ID" value="NZ_CP098401.1"/>
</dbReference>